<keyword evidence="2" id="KW-1185">Reference proteome</keyword>
<comment type="caution">
    <text evidence="1">The sequence shown here is derived from an EMBL/GenBank/DDBJ whole genome shotgun (WGS) entry which is preliminary data.</text>
</comment>
<sequence>MLKTRMLLIALLLGAVITGWSQEYSKKDRKVTIFTSEEKDNLQMWMNEEVDKRMGMNQEERDEYWSTLTYYFVKMGRLDDKDQGLSKDELKVEVEKLLDKQEAEMKENLTAEQYAVHQEIIGELMRSAYKRWGIE</sequence>
<dbReference type="Proteomes" id="UP000239800">
    <property type="component" value="Unassembled WGS sequence"/>
</dbReference>
<gene>
    <name evidence="1" type="ORF">BST85_12290</name>
</gene>
<protein>
    <submittedName>
        <fullName evidence="1">Uncharacterized protein</fullName>
    </submittedName>
</protein>
<dbReference type="RefSeq" id="WP_104813536.1">
    <property type="nucleotide sequence ID" value="NZ_MQUB01000001.1"/>
</dbReference>
<reference evidence="1 2" key="1">
    <citation type="submission" date="2016-11" db="EMBL/GenBank/DDBJ databases">
        <title>Trade-off between light-utilization and light-protection in marine flavobacteria.</title>
        <authorList>
            <person name="Kumagai Y."/>
        </authorList>
    </citation>
    <scope>NUCLEOTIDE SEQUENCE [LARGE SCALE GENOMIC DNA]</scope>
    <source>
        <strain evidence="1 2">NBRC 107741</strain>
    </source>
</reference>
<proteinExistence type="predicted"/>
<name>A0A2S7KSH8_9FLAO</name>
<dbReference type="OrthoDB" id="1447971at2"/>
<dbReference type="AlphaFoldDB" id="A0A2S7KSH8"/>
<accession>A0A2S7KSH8</accession>
<evidence type="ECO:0000313" key="1">
    <source>
        <dbReference type="EMBL" id="PQB05589.1"/>
    </source>
</evidence>
<organism evidence="1 2">
    <name type="scientific">Aureitalea marina</name>
    <dbReference type="NCBI Taxonomy" id="930804"/>
    <lineage>
        <taxon>Bacteria</taxon>
        <taxon>Pseudomonadati</taxon>
        <taxon>Bacteroidota</taxon>
        <taxon>Flavobacteriia</taxon>
        <taxon>Flavobacteriales</taxon>
        <taxon>Flavobacteriaceae</taxon>
        <taxon>Aureitalea</taxon>
    </lineage>
</organism>
<evidence type="ECO:0000313" key="2">
    <source>
        <dbReference type="Proteomes" id="UP000239800"/>
    </source>
</evidence>
<dbReference type="EMBL" id="MQUB01000001">
    <property type="protein sequence ID" value="PQB05589.1"/>
    <property type="molecule type" value="Genomic_DNA"/>
</dbReference>